<dbReference type="STRING" id="174720.A0A0N5BRG7"/>
<organism evidence="1 2">
    <name type="scientific">Strongyloides papillosus</name>
    <name type="common">Intestinal threadworm</name>
    <dbReference type="NCBI Taxonomy" id="174720"/>
    <lineage>
        <taxon>Eukaryota</taxon>
        <taxon>Metazoa</taxon>
        <taxon>Ecdysozoa</taxon>
        <taxon>Nematoda</taxon>
        <taxon>Chromadorea</taxon>
        <taxon>Rhabditida</taxon>
        <taxon>Tylenchina</taxon>
        <taxon>Panagrolaimomorpha</taxon>
        <taxon>Strongyloidoidea</taxon>
        <taxon>Strongyloididae</taxon>
        <taxon>Strongyloides</taxon>
    </lineage>
</organism>
<accession>A0A0N5BRG7</accession>
<protein>
    <submittedName>
        <fullName evidence="2">NTP_transferase domain-containing protein</fullName>
    </submittedName>
</protein>
<evidence type="ECO:0000313" key="2">
    <source>
        <dbReference type="WBParaSite" id="SPAL_0000846600.1"/>
    </source>
</evidence>
<dbReference type="Gene3D" id="3.40.50.1440">
    <property type="entry name" value="Tubulin/FtsZ, GTPase domain"/>
    <property type="match status" value="1"/>
</dbReference>
<keyword evidence="1" id="KW-1185">Reference proteome</keyword>
<name>A0A0N5BRG7_STREA</name>
<dbReference type="WBParaSite" id="SPAL_0000846600.1">
    <property type="protein sequence ID" value="SPAL_0000846600.1"/>
    <property type="gene ID" value="SPAL_0000846600"/>
</dbReference>
<evidence type="ECO:0000313" key="1">
    <source>
        <dbReference type="Proteomes" id="UP000046392"/>
    </source>
</evidence>
<dbReference type="Proteomes" id="UP000046392">
    <property type="component" value="Unplaced"/>
</dbReference>
<reference evidence="2" key="1">
    <citation type="submission" date="2017-02" db="UniProtKB">
        <authorList>
            <consortium name="WormBaseParasite"/>
        </authorList>
    </citation>
    <scope>IDENTIFICATION</scope>
</reference>
<proteinExistence type="predicted"/>
<dbReference type="InterPro" id="IPR036525">
    <property type="entry name" value="Tubulin/FtsZ_GTPase_sf"/>
</dbReference>
<dbReference type="SUPFAM" id="SSF52490">
    <property type="entry name" value="Tubulin nucleotide-binding domain-like"/>
    <property type="match status" value="1"/>
</dbReference>
<dbReference type="AlphaFoldDB" id="A0A0N5BRG7"/>
<sequence length="110" mass="12672">MVLSEGQGTRLGIPHVKGVIDLKLSDIKDFITYIYRHFCLLGWKFCIFLISYREIVSNHIEQAGVQIGNACWELYCLEHGIGSDGLMETLYTHPANKYYSNRSDILYQTH</sequence>